<dbReference type="SMART" id="SM00422">
    <property type="entry name" value="HTH_MERR"/>
    <property type="match status" value="1"/>
</dbReference>
<dbReference type="SUPFAM" id="SSF52833">
    <property type="entry name" value="Thioredoxin-like"/>
    <property type="match status" value="1"/>
</dbReference>
<accession>A0A8J2TWK8</accession>
<dbReference type="Gene3D" id="1.10.1660.10">
    <property type="match status" value="1"/>
</dbReference>
<dbReference type="RefSeq" id="WP_188549745.1">
    <property type="nucleotide sequence ID" value="NZ_BMFY01000003.1"/>
</dbReference>
<reference evidence="7" key="2">
    <citation type="submission" date="2020-09" db="EMBL/GenBank/DDBJ databases">
        <authorList>
            <person name="Sun Q."/>
            <person name="Zhou Y."/>
        </authorList>
    </citation>
    <scope>NUCLEOTIDE SEQUENCE</scope>
    <source>
        <strain evidence="7">CGMCC 1.12785</strain>
    </source>
</reference>
<dbReference type="InterPro" id="IPR009061">
    <property type="entry name" value="DNA-bd_dom_put_sf"/>
</dbReference>
<keyword evidence="8" id="KW-1185">Reference proteome</keyword>
<proteinExistence type="predicted"/>
<evidence type="ECO:0000313" key="7">
    <source>
        <dbReference type="EMBL" id="GGA08438.1"/>
    </source>
</evidence>
<dbReference type="InterPro" id="IPR013766">
    <property type="entry name" value="Thioredoxin_domain"/>
</dbReference>
<protein>
    <submittedName>
        <fullName evidence="7">Putative thiol-specific antioxidant related protein/Peroxidoxin BcpB</fullName>
    </submittedName>
</protein>
<dbReference type="SUPFAM" id="SSF46955">
    <property type="entry name" value="Putative DNA-binding domain"/>
    <property type="match status" value="1"/>
</dbReference>
<dbReference type="GO" id="GO:0016491">
    <property type="term" value="F:oxidoreductase activity"/>
    <property type="evidence" value="ECO:0007669"/>
    <property type="project" value="InterPro"/>
</dbReference>
<evidence type="ECO:0000256" key="4">
    <source>
        <dbReference type="ARBA" id="ARBA00023163"/>
    </source>
</evidence>
<dbReference type="Proteomes" id="UP000616114">
    <property type="component" value="Unassembled WGS sequence"/>
</dbReference>
<feature type="domain" description="HTH merR-type" evidence="5">
    <location>
        <begin position="1"/>
        <end position="72"/>
    </location>
</feature>
<evidence type="ECO:0000313" key="8">
    <source>
        <dbReference type="Proteomes" id="UP000616114"/>
    </source>
</evidence>
<evidence type="ECO:0000256" key="1">
    <source>
        <dbReference type="ARBA" id="ARBA00022491"/>
    </source>
</evidence>
<organism evidence="7 8">
    <name type="scientific">Sediminivirga luteola</name>
    <dbReference type="NCBI Taxonomy" id="1774748"/>
    <lineage>
        <taxon>Bacteria</taxon>
        <taxon>Bacillati</taxon>
        <taxon>Actinomycetota</taxon>
        <taxon>Actinomycetes</taxon>
        <taxon>Micrococcales</taxon>
        <taxon>Brevibacteriaceae</taxon>
        <taxon>Sediminivirga</taxon>
    </lineage>
</organism>
<reference evidence="7" key="1">
    <citation type="journal article" date="2014" name="Int. J. Syst. Evol. Microbiol.">
        <title>Complete genome sequence of Corynebacterium casei LMG S-19264T (=DSM 44701T), isolated from a smear-ripened cheese.</title>
        <authorList>
            <consortium name="US DOE Joint Genome Institute (JGI-PGF)"/>
            <person name="Walter F."/>
            <person name="Albersmeier A."/>
            <person name="Kalinowski J."/>
            <person name="Ruckert C."/>
        </authorList>
    </citation>
    <scope>NUCLEOTIDE SEQUENCE</scope>
    <source>
        <strain evidence="7">CGMCC 1.12785</strain>
    </source>
</reference>
<gene>
    <name evidence="7" type="ORF">GCM10011333_09160</name>
</gene>
<keyword evidence="1" id="KW-0678">Repressor</keyword>
<keyword evidence="3" id="KW-0238">DNA-binding</keyword>
<sequence length="333" mass="36013">MTTLRRSGEASAETGVSLKALRGYEALGLVVPHRAENGYRLYDERQLRVISQVHRLNSLGIPLKDMAPFVDCLNAGSPHADACPSTLTEYRRAIERIDAAVTTLSRQREALVENLTVASRRMMNELRELDAANPNLAPLPDDLEAPVDDGAAAHLVGMPLPAVALPSTDGGSISLNELGNGRVLIYVFPTTGSPEHDMPEGWDSIPGARGCSPHNCDMRNHYADLVRSGVRHVFGLSSQRAEYQQALVRALRLPYPLLTDESLVLAADPGLPVFTAGTLTVYRRLALVVDEGVISHVFYPVFPPDGHARVVLEWLNANPAHASAPDVAREAGA</sequence>
<feature type="domain" description="Thioredoxin" evidence="6">
    <location>
        <begin position="154"/>
        <end position="320"/>
    </location>
</feature>
<dbReference type="Pfam" id="PF08534">
    <property type="entry name" value="Redoxin"/>
    <property type="match status" value="1"/>
</dbReference>
<dbReference type="InterPro" id="IPR036249">
    <property type="entry name" value="Thioredoxin-like_sf"/>
</dbReference>
<dbReference type="GO" id="GO:0003677">
    <property type="term" value="F:DNA binding"/>
    <property type="evidence" value="ECO:0007669"/>
    <property type="project" value="UniProtKB-KW"/>
</dbReference>
<name>A0A8J2TWK8_9MICO</name>
<dbReference type="Gene3D" id="3.40.30.10">
    <property type="entry name" value="Glutaredoxin"/>
    <property type="match status" value="1"/>
</dbReference>
<keyword evidence="2" id="KW-0805">Transcription regulation</keyword>
<evidence type="ECO:0000259" key="5">
    <source>
        <dbReference type="PROSITE" id="PS50937"/>
    </source>
</evidence>
<dbReference type="InterPro" id="IPR047057">
    <property type="entry name" value="MerR_fam"/>
</dbReference>
<dbReference type="PROSITE" id="PS50937">
    <property type="entry name" value="HTH_MERR_2"/>
    <property type="match status" value="1"/>
</dbReference>
<dbReference type="InterPro" id="IPR000551">
    <property type="entry name" value="MerR-type_HTH_dom"/>
</dbReference>
<keyword evidence="4" id="KW-0804">Transcription</keyword>
<dbReference type="PANTHER" id="PTHR30204:SF69">
    <property type="entry name" value="MERR-FAMILY TRANSCRIPTIONAL REGULATOR"/>
    <property type="match status" value="1"/>
</dbReference>
<dbReference type="CDD" id="cd03017">
    <property type="entry name" value="PRX_BCP"/>
    <property type="match status" value="1"/>
</dbReference>
<dbReference type="EMBL" id="BMFY01000003">
    <property type="protein sequence ID" value="GGA08438.1"/>
    <property type="molecule type" value="Genomic_DNA"/>
</dbReference>
<dbReference type="PROSITE" id="PS51352">
    <property type="entry name" value="THIOREDOXIN_2"/>
    <property type="match status" value="1"/>
</dbReference>
<dbReference type="PROSITE" id="PS00552">
    <property type="entry name" value="HTH_MERR_1"/>
    <property type="match status" value="1"/>
</dbReference>
<dbReference type="GO" id="GO:0003700">
    <property type="term" value="F:DNA-binding transcription factor activity"/>
    <property type="evidence" value="ECO:0007669"/>
    <property type="project" value="InterPro"/>
</dbReference>
<dbReference type="InterPro" id="IPR013740">
    <property type="entry name" value="Redoxin"/>
</dbReference>
<dbReference type="AlphaFoldDB" id="A0A8J2TWK8"/>
<evidence type="ECO:0000256" key="3">
    <source>
        <dbReference type="ARBA" id="ARBA00023125"/>
    </source>
</evidence>
<evidence type="ECO:0000259" key="6">
    <source>
        <dbReference type="PROSITE" id="PS51352"/>
    </source>
</evidence>
<dbReference type="PANTHER" id="PTHR30204">
    <property type="entry name" value="REDOX-CYCLING DRUG-SENSING TRANSCRIPTIONAL ACTIVATOR SOXR"/>
    <property type="match status" value="1"/>
</dbReference>
<comment type="caution">
    <text evidence="7">The sequence shown here is derived from an EMBL/GenBank/DDBJ whole genome shotgun (WGS) entry which is preliminary data.</text>
</comment>
<evidence type="ECO:0000256" key="2">
    <source>
        <dbReference type="ARBA" id="ARBA00023015"/>
    </source>
</evidence>
<dbReference type="Pfam" id="PF13411">
    <property type="entry name" value="MerR_1"/>
    <property type="match status" value="1"/>
</dbReference>